<keyword evidence="5 6" id="KW-0456">Lyase</keyword>
<keyword evidence="1 6" id="KW-0831">Ubiquinone biosynthesis</keyword>
<dbReference type="GO" id="GO:0120539">
    <property type="term" value="F:4-hydroxy-3-methoxy-5-polyprenylbenzoate decarboxylase activity"/>
    <property type="evidence" value="ECO:0007669"/>
    <property type="project" value="UniProtKB-EC"/>
</dbReference>
<dbReference type="PANTHER" id="PTHR12922">
    <property type="entry name" value="UBIQUINONE BIOSYNTHESIS PROTEIN"/>
    <property type="match status" value="1"/>
</dbReference>
<accession>A0A2K1KZI2</accession>
<keyword evidence="6" id="KW-0862">Zinc</keyword>
<dbReference type="FunCoup" id="A0A2K1KZI2">
    <property type="interactions" value="2692"/>
</dbReference>
<gene>
    <name evidence="8" type="primary">LOC112293758</name>
    <name evidence="7" type="ORF">PHYPA_001985</name>
</gene>
<reference evidence="8" key="3">
    <citation type="submission" date="2020-12" db="UniProtKB">
        <authorList>
            <consortium name="EnsemblPlants"/>
        </authorList>
    </citation>
    <scope>IDENTIFICATION</scope>
</reference>
<comment type="catalytic activity">
    <reaction evidence="6">
        <text>a 4-hydroxy-3-methoxy-5-(all-trans-polyprenyl)benzoate + H(+) = a 2-methoxy-6-(all-trans-polyprenyl)phenol + CO2</text>
        <dbReference type="Rhea" id="RHEA:81179"/>
        <dbReference type="Rhea" id="RHEA-COMP:9551"/>
        <dbReference type="Rhea" id="RHEA-COMP:10931"/>
        <dbReference type="ChEBI" id="CHEBI:15378"/>
        <dbReference type="ChEBI" id="CHEBI:16526"/>
        <dbReference type="ChEBI" id="CHEBI:62731"/>
        <dbReference type="ChEBI" id="CHEBI:84443"/>
        <dbReference type="EC" id="4.1.1.130"/>
    </reaction>
</comment>
<comment type="pathway">
    <text evidence="6">Cofactor biosynthesis; ubiquinone biosynthesis.</text>
</comment>
<keyword evidence="4 6" id="KW-0472">Membrane</keyword>
<dbReference type="InterPro" id="IPR027540">
    <property type="entry name" value="Coq4_euk"/>
</dbReference>
<dbReference type="EC" id="4.1.1.130" evidence="6"/>
<dbReference type="Proteomes" id="UP000006727">
    <property type="component" value="Chromosome 2"/>
</dbReference>
<dbReference type="RefSeq" id="XP_024399338.1">
    <property type="nucleotide sequence ID" value="XM_024543570.2"/>
</dbReference>
<keyword evidence="3 6" id="KW-0496">Mitochondrion</keyword>
<dbReference type="HAMAP" id="MF_03111">
    <property type="entry name" value="Coq4"/>
    <property type="match status" value="1"/>
</dbReference>
<dbReference type="STRING" id="3218.A0A2K1KZI2"/>
<evidence type="ECO:0000313" key="9">
    <source>
        <dbReference type="Proteomes" id="UP000006727"/>
    </source>
</evidence>
<comment type="subcellular location">
    <subcellularLocation>
        <location evidence="6">Mitochondrion inner membrane</location>
        <topology evidence="6">Peripheral membrane protein</topology>
        <orientation evidence="6">Matrix side</orientation>
    </subcellularLocation>
</comment>
<name>A0A2K1KZI2_PHYPA</name>
<evidence type="ECO:0000256" key="2">
    <source>
        <dbReference type="ARBA" id="ARBA00022792"/>
    </source>
</evidence>
<dbReference type="GO" id="GO:0031314">
    <property type="term" value="C:extrinsic component of mitochondrial inner membrane"/>
    <property type="evidence" value="ECO:0007669"/>
    <property type="project" value="UniProtKB-UniRule"/>
</dbReference>
<evidence type="ECO:0000256" key="1">
    <source>
        <dbReference type="ARBA" id="ARBA00022688"/>
    </source>
</evidence>
<dbReference type="OrthoDB" id="4249at2759"/>
<dbReference type="PANTHER" id="PTHR12922:SF7">
    <property type="entry name" value="UBIQUINONE BIOSYNTHESIS PROTEIN COQ4 HOMOLOG, MITOCHONDRIAL"/>
    <property type="match status" value="1"/>
</dbReference>
<evidence type="ECO:0000256" key="3">
    <source>
        <dbReference type="ARBA" id="ARBA00023128"/>
    </source>
</evidence>
<proteinExistence type="inferred from homology"/>
<dbReference type="GeneID" id="112293758"/>
<dbReference type="EMBL" id="ABEU02000002">
    <property type="protein sequence ID" value="PNR59194.1"/>
    <property type="molecule type" value="Genomic_DNA"/>
</dbReference>
<feature type="binding site" evidence="6">
    <location>
        <position position="177"/>
    </location>
    <ligand>
        <name>Zn(2+)</name>
        <dbReference type="ChEBI" id="CHEBI:29105"/>
    </ligand>
</feature>
<evidence type="ECO:0000256" key="6">
    <source>
        <dbReference type="HAMAP-Rule" id="MF_03111"/>
    </source>
</evidence>
<protein>
    <recommendedName>
        <fullName evidence="6">Ubiquinone biosynthesis protein COQ4 homolog, mitochondrial</fullName>
    </recommendedName>
    <alternativeName>
        <fullName evidence="6">4-hydroxy-3-methoxy-5-polyprenylbenzoate decarboxylase</fullName>
        <ecNumber evidence="6">4.1.1.130</ecNumber>
    </alternativeName>
    <alternativeName>
        <fullName evidence="6">Coenzyme Q biosynthesis protein 4 homolog</fullName>
    </alternativeName>
</protein>
<dbReference type="GO" id="GO:0008270">
    <property type="term" value="F:zinc ion binding"/>
    <property type="evidence" value="ECO:0007669"/>
    <property type="project" value="UniProtKB-UniRule"/>
</dbReference>
<dbReference type="Pfam" id="PF05019">
    <property type="entry name" value="Coq4"/>
    <property type="match status" value="1"/>
</dbReference>
<dbReference type="PaxDb" id="3218-PP1S226_17V6.1"/>
<evidence type="ECO:0000256" key="5">
    <source>
        <dbReference type="ARBA" id="ARBA00023239"/>
    </source>
</evidence>
<feature type="binding site" evidence="6">
    <location>
        <position position="174"/>
    </location>
    <ligand>
        <name>Zn(2+)</name>
        <dbReference type="ChEBI" id="CHEBI:29105"/>
    </ligand>
</feature>
<comment type="cofactor">
    <cofactor evidence="6">
        <name>Zn(2+)</name>
        <dbReference type="ChEBI" id="CHEBI:29105"/>
    </cofactor>
</comment>
<evidence type="ECO:0000256" key="4">
    <source>
        <dbReference type="ARBA" id="ARBA00023136"/>
    </source>
</evidence>
<dbReference type="KEGG" id="ppp:112293758"/>
<dbReference type="AlphaFoldDB" id="A0A2K1KZI2"/>
<dbReference type="Gramene" id="Pp3c2_220V3.2">
    <property type="protein sequence ID" value="Pp3c2_220V3.2"/>
    <property type="gene ID" value="Pp3c2_220"/>
</dbReference>
<feature type="binding site" evidence="6">
    <location>
        <position position="173"/>
    </location>
    <ligand>
        <name>Zn(2+)</name>
        <dbReference type="ChEBI" id="CHEBI:29105"/>
    </ligand>
</feature>
<organism evidence="7">
    <name type="scientific">Physcomitrium patens</name>
    <name type="common">Spreading-leaved earth moss</name>
    <name type="synonym">Physcomitrella patens</name>
    <dbReference type="NCBI Taxonomy" id="3218"/>
    <lineage>
        <taxon>Eukaryota</taxon>
        <taxon>Viridiplantae</taxon>
        <taxon>Streptophyta</taxon>
        <taxon>Embryophyta</taxon>
        <taxon>Bryophyta</taxon>
        <taxon>Bryophytina</taxon>
        <taxon>Bryopsida</taxon>
        <taxon>Funariidae</taxon>
        <taxon>Funariales</taxon>
        <taxon>Funariaceae</taxon>
        <taxon>Physcomitrium</taxon>
    </lineage>
</organism>
<reference evidence="7 9" key="1">
    <citation type="journal article" date="2008" name="Science">
        <title>The Physcomitrella genome reveals evolutionary insights into the conquest of land by plants.</title>
        <authorList>
            <person name="Rensing S."/>
            <person name="Lang D."/>
            <person name="Zimmer A."/>
            <person name="Terry A."/>
            <person name="Salamov A."/>
            <person name="Shapiro H."/>
            <person name="Nishiyama T."/>
            <person name="Perroud P.-F."/>
            <person name="Lindquist E."/>
            <person name="Kamisugi Y."/>
            <person name="Tanahashi T."/>
            <person name="Sakakibara K."/>
            <person name="Fujita T."/>
            <person name="Oishi K."/>
            <person name="Shin-I T."/>
            <person name="Kuroki Y."/>
            <person name="Toyoda A."/>
            <person name="Suzuki Y."/>
            <person name="Hashimoto A."/>
            <person name="Yamaguchi K."/>
            <person name="Sugano A."/>
            <person name="Kohara Y."/>
            <person name="Fujiyama A."/>
            <person name="Anterola A."/>
            <person name="Aoki S."/>
            <person name="Ashton N."/>
            <person name="Barbazuk W.B."/>
            <person name="Barker E."/>
            <person name="Bennetzen J."/>
            <person name="Bezanilla M."/>
            <person name="Blankenship R."/>
            <person name="Cho S.H."/>
            <person name="Dutcher S."/>
            <person name="Estelle M."/>
            <person name="Fawcett J.A."/>
            <person name="Gundlach H."/>
            <person name="Hanada K."/>
            <person name="Heyl A."/>
            <person name="Hicks K.A."/>
            <person name="Hugh J."/>
            <person name="Lohr M."/>
            <person name="Mayer K."/>
            <person name="Melkozernov A."/>
            <person name="Murata T."/>
            <person name="Nelson D."/>
            <person name="Pils B."/>
            <person name="Prigge M."/>
            <person name="Reiss B."/>
            <person name="Renner T."/>
            <person name="Rombauts S."/>
            <person name="Rushton P."/>
            <person name="Sanderfoot A."/>
            <person name="Schween G."/>
            <person name="Shiu S.-H."/>
            <person name="Stueber K."/>
            <person name="Theodoulou F.L."/>
            <person name="Tu H."/>
            <person name="Van de Peer Y."/>
            <person name="Verrier P.J."/>
            <person name="Waters E."/>
            <person name="Wood A."/>
            <person name="Yang L."/>
            <person name="Cove D."/>
            <person name="Cuming A."/>
            <person name="Hasebe M."/>
            <person name="Lucas S."/>
            <person name="Mishler D.B."/>
            <person name="Reski R."/>
            <person name="Grigoriev I."/>
            <person name="Quatrano R.S."/>
            <person name="Boore J.L."/>
        </authorList>
    </citation>
    <scope>NUCLEOTIDE SEQUENCE [LARGE SCALE GENOMIC DNA]</scope>
    <source>
        <strain evidence="8 9">cv. Gransden 2004</strain>
    </source>
</reference>
<keyword evidence="2 6" id="KW-0999">Mitochondrion inner membrane</keyword>
<keyword evidence="6" id="KW-0479">Metal-binding</keyword>
<evidence type="ECO:0000313" key="8">
    <source>
        <dbReference type="EnsemblPlants" id="Pp3c2_220V3.1"/>
    </source>
</evidence>
<sequence>MHCPTRALSSLFSGSLSQPFSFHSHRYLCSRSNPIHSHPHSQPQPQLPTPTPITVLRPWEQAAVAVGSAVGAFINPARADFVAALGETTGGPAFHLILERMKASPEGQQILNERPRVIASQVQHAWDMPENTFGGAYAKFMGSRNFSPDDRPPVRFVESEELAYVAQRAREVHDFWHVLFNCPTSVVGELALKMVEFQQTLLPMCFLSVAGASWRLKSEQRAALFKHYGPWAMRAGRSARDLMCIYYEKHLHEDLDEVRSKWGIIPAPLRPKKKVV</sequence>
<dbReference type="EnsemblPlants" id="Pp3c2_220V3.1">
    <property type="protein sequence ID" value="Pp3c2_220V3.1"/>
    <property type="gene ID" value="Pp3c2_220"/>
</dbReference>
<reference evidence="7 9" key="2">
    <citation type="journal article" date="2018" name="Plant J.">
        <title>The Physcomitrella patens chromosome-scale assembly reveals moss genome structure and evolution.</title>
        <authorList>
            <person name="Lang D."/>
            <person name="Ullrich K.K."/>
            <person name="Murat F."/>
            <person name="Fuchs J."/>
            <person name="Jenkins J."/>
            <person name="Haas F.B."/>
            <person name="Piednoel M."/>
            <person name="Gundlach H."/>
            <person name="Van Bel M."/>
            <person name="Meyberg R."/>
            <person name="Vives C."/>
            <person name="Morata J."/>
            <person name="Symeonidi A."/>
            <person name="Hiss M."/>
            <person name="Muchero W."/>
            <person name="Kamisugi Y."/>
            <person name="Saleh O."/>
            <person name="Blanc G."/>
            <person name="Decker E.L."/>
            <person name="van Gessel N."/>
            <person name="Grimwood J."/>
            <person name="Hayes R.D."/>
            <person name="Graham S.W."/>
            <person name="Gunter L.E."/>
            <person name="McDaniel S.F."/>
            <person name="Hoernstein S.N.W."/>
            <person name="Larsson A."/>
            <person name="Li F.W."/>
            <person name="Perroud P.F."/>
            <person name="Phillips J."/>
            <person name="Ranjan P."/>
            <person name="Rokshar D.S."/>
            <person name="Rothfels C.J."/>
            <person name="Schneider L."/>
            <person name="Shu S."/>
            <person name="Stevenson D.W."/>
            <person name="Thummler F."/>
            <person name="Tillich M."/>
            <person name="Villarreal Aguilar J.C."/>
            <person name="Widiez T."/>
            <person name="Wong G.K."/>
            <person name="Wymore A."/>
            <person name="Zhang Y."/>
            <person name="Zimmer A.D."/>
            <person name="Quatrano R.S."/>
            <person name="Mayer K.F.X."/>
            <person name="Goodstein D."/>
            <person name="Casacuberta J.M."/>
            <person name="Vandepoele K."/>
            <person name="Reski R."/>
            <person name="Cuming A.C."/>
            <person name="Tuskan G.A."/>
            <person name="Maumus F."/>
            <person name="Salse J."/>
            <person name="Schmutz J."/>
            <person name="Rensing S.A."/>
        </authorList>
    </citation>
    <scope>NUCLEOTIDE SEQUENCE [LARGE SCALE GENOMIC DNA]</scope>
    <source>
        <strain evidence="8 9">cv. Gransden 2004</strain>
    </source>
</reference>
<evidence type="ECO:0000313" key="7">
    <source>
        <dbReference type="EMBL" id="PNR59194.1"/>
    </source>
</evidence>
<comment type="similarity">
    <text evidence="6">Belongs to the COQ4 family.</text>
</comment>
<feature type="binding site" evidence="6">
    <location>
        <position position="189"/>
    </location>
    <ligand>
        <name>Zn(2+)</name>
        <dbReference type="ChEBI" id="CHEBI:29105"/>
    </ligand>
</feature>
<comment type="function">
    <text evidence="6">Lyase that catalyzes the C1-decarboxylation of 4-hydroxy-3-methoxy-5-(all-trans-polyprenyl)benzoic acid into 2-methoxy-6-(all-trans-polyprenyl)phenol during ubiquinone biosynthesis.</text>
</comment>
<keyword evidence="9" id="KW-1185">Reference proteome</keyword>
<comment type="subunit">
    <text evidence="6">Component of a multi-subunit COQ enzyme complex.</text>
</comment>
<dbReference type="InterPro" id="IPR007715">
    <property type="entry name" value="Coq4"/>
</dbReference>
<dbReference type="Gramene" id="Pp3c2_220V3.1">
    <property type="protein sequence ID" value="Pp3c2_220V3.1"/>
    <property type="gene ID" value="Pp3c2_220"/>
</dbReference>
<dbReference type="EnsemblPlants" id="Pp3c2_220V3.2">
    <property type="protein sequence ID" value="Pp3c2_220V3.2"/>
    <property type="gene ID" value="Pp3c2_220"/>
</dbReference>
<dbReference type="UniPathway" id="UPA00232"/>